<dbReference type="Gene3D" id="3.30.1370.70">
    <property type="entry name" value="Scaffold protein Nfu/NifU, N-terminal domain"/>
    <property type="match status" value="2"/>
</dbReference>
<evidence type="ECO:0000313" key="4">
    <source>
        <dbReference type="Proteomes" id="UP000267469"/>
    </source>
</evidence>
<feature type="domain" description="Scaffold protein Nfu/NifU N-terminal" evidence="2">
    <location>
        <begin position="109"/>
        <end position="194"/>
    </location>
</feature>
<dbReference type="InterPro" id="IPR034904">
    <property type="entry name" value="FSCA_dom_sf"/>
</dbReference>
<keyword evidence="4" id="KW-1185">Reference proteome</keyword>
<dbReference type="Gene3D" id="3.30.300.130">
    <property type="entry name" value="Fe-S cluster assembly (FSCA)"/>
    <property type="match status" value="1"/>
</dbReference>
<comment type="caution">
    <text evidence="3">The sequence shown here is derived from an EMBL/GenBank/DDBJ whole genome shotgun (WGS) entry which is preliminary data.</text>
</comment>
<name>A0A3N0DQH6_SINP1</name>
<reference evidence="3 4" key="1">
    <citation type="submission" date="2018-10" db="EMBL/GenBank/DDBJ databases">
        <title>Sinomicrobium pectinilyticum sp. nov., a pectinase-producing bacterium isolated from alkaline and saline soil, and emended description of the genus Sinomicrobium.</title>
        <authorList>
            <person name="Cheng B."/>
            <person name="Li C."/>
            <person name="Lai Q."/>
            <person name="Du M."/>
            <person name="Shao Z."/>
            <person name="Xu P."/>
            <person name="Yang C."/>
        </authorList>
    </citation>
    <scope>NUCLEOTIDE SEQUENCE [LARGE SCALE GENOMIC DNA]</scope>
    <source>
        <strain evidence="3 4">5DNS001</strain>
    </source>
</reference>
<evidence type="ECO:0000313" key="3">
    <source>
        <dbReference type="EMBL" id="RNL77872.1"/>
    </source>
</evidence>
<dbReference type="InterPro" id="IPR036498">
    <property type="entry name" value="Nfu/NifU_N_sf"/>
</dbReference>
<dbReference type="Pfam" id="PF08712">
    <property type="entry name" value="Nfu_N"/>
    <property type="match status" value="2"/>
</dbReference>
<proteinExistence type="inferred from homology"/>
<dbReference type="OrthoDB" id="9796965at2"/>
<gene>
    <name evidence="3" type="ORF">ED312_20435</name>
</gene>
<dbReference type="GO" id="GO:0016226">
    <property type="term" value="P:iron-sulfur cluster assembly"/>
    <property type="evidence" value="ECO:0007669"/>
    <property type="project" value="InterPro"/>
</dbReference>
<dbReference type="GO" id="GO:0051536">
    <property type="term" value="F:iron-sulfur cluster binding"/>
    <property type="evidence" value="ECO:0007669"/>
    <property type="project" value="InterPro"/>
</dbReference>
<dbReference type="EMBL" id="RJTM01000156">
    <property type="protein sequence ID" value="RNL77872.1"/>
    <property type="molecule type" value="Genomic_DNA"/>
</dbReference>
<dbReference type="SMART" id="SM00932">
    <property type="entry name" value="Nfu_N"/>
    <property type="match status" value="2"/>
</dbReference>
<dbReference type="PANTHER" id="PTHR11178:SF1">
    <property type="entry name" value="NFU1 IRON-SULFUR CLUSTER SCAFFOLD HOMOLOG, MITOCHONDRIAL"/>
    <property type="match status" value="1"/>
</dbReference>
<dbReference type="PANTHER" id="PTHR11178">
    <property type="entry name" value="IRON-SULFUR CLUSTER SCAFFOLD PROTEIN NFU-RELATED"/>
    <property type="match status" value="1"/>
</dbReference>
<dbReference type="RefSeq" id="WP_123217878.1">
    <property type="nucleotide sequence ID" value="NZ_RJTM01000156.1"/>
</dbReference>
<organism evidence="3 4">
    <name type="scientific">Sinomicrobium pectinilyticum</name>
    <dbReference type="NCBI Taxonomy" id="1084421"/>
    <lineage>
        <taxon>Bacteria</taxon>
        <taxon>Pseudomonadati</taxon>
        <taxon>Bacteroidota</taxon>
        <taxon>Flavobacteriia</taxon>
        <taxon>Flavobacteriales</taxon>
        <taxon>Flavobacteriaceae</taxon>
        <taxon>Sinomicrobium</taxon>
    </lineage>
</organism>
<dbReference type="AlphaFoldDB" id="A0A3N0DQH6"/>
<dbReference type="InterPro" id="IPR014824">
    <property type="entry name" value="Nfu/NifU_N"/>
</dbReference>
<dbReference type="Pfam" id="PF01106">
    <property type="entry name" value="NifU"/>
    <property type="match status" value="1"/>
</dbReference>
<dbReference type="InterPro" id="IPR001075">
    <property type="entry name" value="NIF_FeS_clus_asmbl_NifU_C"/>
</dbReference>
<dbReference type="Proteomes" id="UP000267469">
    <property type="component" value="Unassembled WGS sequence"/>
</dbReference>
<dbReference type="GO" id="GO:0005506">
    <property type="term" value="F:iron ion binding"/>
    <property type="evidence" value="ECO:0007669"/>
    <property type="project" value="InterPro"/>
</dbReference>
<sequence length="301" mass="34296">MEKITITIKPTNNPAIIKFEAGKFLTEHKSYEYKNIDEAKNSPLAQQLFYLPFVKTVFISGNFVAVERYDIVEWPEVENEVSEQIERYLNSGQPVIKTDEGGKRLPFTIYAESTPNPSVMKFVANKRLVISTFEFKNIDEAKDAPLAQALFHFPFVKEVFMDENYISITKYDIAEWNDITLELREYIRTYLEEGKPTVSEGIKEQKTNKNTFTDTQYAESLNETSKQIIDIIEEYVKPAVASDGGNILFESYDEDNKIVKLILQGACSGCPSSTFTLKNGIETMLKEMMHGKVNEVVAING</sequence>
<evidence type="ECO:0000256" key="1">
    <source>
        <dbReference type="ARBA" id="ARBA00006420"/>
    </source>
</evidence>
<dbReference type="SUPFAM" id="SSF110836">
    <property type="entry name" value="Hypothetical protein SAV1430"/>
    <property type="match status" value="2"/>
</dbReference>
<evidence type="ECO:0000259" key="2">
    <source>
        <dbReference type="SMART" id="SM00932"/>
    </source>
</evidence>
<comment type="similarity">
    <text evidence="1">Belongs to the NifU family.</text>
</comment>
<dbReference type="SUPFAM" id="SSF117916">
    <property type="entry name" value="Fe-S cluster assembly (FSCA) domain-like"/>
    <property type="match status" value="1"/>
</dbReference>
<accession>A0A3N0DQH6</accession>
<protein>
    <submittedName>
        <fullName evidence="3">NifU family protein</fullName>
    </submittedName>
</protein>
<feature type="domain" description="Scaffold protein Nfu/NifU N-terminal" evidence="2">
    <location>
        <begin position="6"/>
        <end position="92"/>
    </location>
</feature>